<organism evidence="1 2">
    <name type="scientific">Puccinia sorghi</name>
    <dbReference type="NCBI Taxonomy" id="27349"/>
    <lineage>
        <taxon>Eukaryota</taxon>
        <taxon>Fungi</taxon>
        <taxon>Dikarya</taxon>
        <taxon>Basidiomycota</taxon>
        <taxon>Pucciniomycotina</taxon>
        <taxon>Pucciniomycetes</taxon>
        <taxon>Pucciniales</taxon>
        <taxon>Pucciniaceae</taxon>
        <taxon>Puccinia</taxon>
    </lineage>
</organism>
<evidence type="ECO:0000313" key="2">
    <source>
        <dbReference type="Proteomes" id="UP000037035"/>
    </source>
</evidence>
<keyword evidence="2" id="KW-1185">Reference proteome</keyword>
<dbReference type="VEuPathDB" id="FungiDB:VP01_1770g2"/>
<name>A0A0L6VER1_9BASI</name>
<accession>A0A0L6VER1</accession>
<comment type="caution">
    <text evidence="1">The sequence shown here is derived from an EMBL/GenBank/DDBJ whole genome shotgun (WGS) entry which is preliminary data.</text>
</comment>
<protein>
    <submittedName>
        <fullName evidence="1">Uncharacterized protein</fullName>
    </submittedName>
</protein>
<sequence length="588" mass="67363">MQSESVQQRLPITIKIIFRKTILAFFKNQKRVPHITTTLWRHWSVKLAKKKLTDKKLQLTHFENSRIPELYFLFSLLWRRYSSRCPIHSCIVWDAKVLTDLILPFLLEGLLQKKTELVVGSVLQTGSNYPPSNFEELAASFKWALDFSSSRILIPGKVWFPSNPGLATSFKIILSELIVTNSIFSRVDVRIPDSFSAHISHQLNLDQYKPFSYILSIKNLMLFSVSSIINNDVSINSIINLFPLLSYNAPPIFYLIWLISRRNESSSLSIFFQDTYLLLGPISGPQHCKKTGSTACNILAHSAVCTVTVHQSLVESLLEKGGSNNRRFLGVSACQLQEATELNQFMSPHLPLQKKLDQLHAVEMQHAPAKLPFKLQMFAYVEFLAQSLCSLHSDCASKLASWDFLHVNCRQLSKLFLQLDQLFHWDELSFSCSFDNSSLMQHVLAGSCQTVKEIMVYCGGLIKFGWNSHCLDGFIFSREVFILLICSLTVRKPVEIIQFDGIFQGYHSTEFYIKTGLFRKKSWRSSNETGRKLSECFAEQAIIVTTSEMIQFGRFFDKMGDFICPSIYKPRCKGDKLMKILKKLRKIH</sequence>
<gene>
    <name evidence="1" type="ORF">VP01_1770g2</name>
</gene>
<evidence type="ECO:0000313" key="1">
    <source>
        <dbReference type="EMBL" id="KNZ59266.1"/>
    </source>
</evidence>
<dbReference type="AlphaFoldDB" id="A0A0L6VER1"/>
<proteinExistence type="predicted"/>
<dbReference type="EMBL" id="LAVV01006582">
    <property type="protein sequence ID" value="KNZ59266.1"/>
    <property type="molecule type" value="Genomic_DNA"/>
</dbReference>
<reference evidence="1 2" key="1">
    <citation type="submission" date="2015-08" db="EMBL/GenBank/DDBJ databases">
        <title>Next Generation Sequencing and Analysis of the Genome of Puccinia sorghi L Schw, the Causal Agent of Maize Common Rust.</title>
        <authorList>
            <person name="Rochi L."/>
            <person name="Burguener G."/>
            <person name="Darino M."/>
            <person name="Turjanski A."/>
            <person name="Kreff E."/>
            <person name="Dieguez M.J."/>
            <person name="Sacco F."/>
        </authorList>
    </citation>
    <scope>NUCLEOTIDE SEQUENCE [LARGE SCALE GENOMIC DNA]</scope>
    <source>
        <strain evidence="1 2">RO10H11247</strain>
    </source>
</reference>
<dbReference type="Proteomes" id="UP000037035">
    <property type="component" value="Unassembled WGS sequence"/>
</dbReference>